<dbReference type="SUPFAM" id="SSF46785">
    <property type="entry name" value="Winged helix' DNA-binding domain"/>
    <property type="match status" value="1"/>
</dbReference>
<feature type="compositionally biased region" description="Basic and acidic residues" evidence="1">
    <location>
        <begin position="274"/>
        <end position="288"/>
    </location>
</feature>
<accession>A0AAJ4UWM0</accession>
<protein>
    <submittedName>
        <fullName evidence="4">ArsR family transcriptional regulator</fullName>
    </submittedName>
</protein>
<dbReference type="InterPro" id="IPR055771">
    <property type="entry name" value="DUF7347"/>
</dbReference>
<dbReference type="InterPro" id="IPR055775">
    <property type="entry name" value="DUF7351"/>
</dbReference>
<dbReference type="EMBL" id="RJJC01000001">
    <property type="protein sequence ID" value="RNJ27246.1"/>
    <property type="molecule type" value="Genomic_DNA"/>
</dbReference>
<sequence>MSDPAIEHEPPEEVFGLLGNRLRVDILRALADGDPPMVFSTLRDTVEERDSGRFNYHLRKLVGTFVRETDAGYELTLAGRRVVGALVAGTYTADATLSETDVDDPCPECETAPITASYADDVARLACPHCEAWQIAFTFPPGTLAQYATDELPGALDRWLRTLFEQLTAGFCDNCAGRLDSEFVDDGDSPQLVWGCDRCGSQSRTAAATPFVFHPAVQGFLYDNGVDPTTTSSWRLLAAGNIDYDIDDGSVGVTYRAGGASIQGTVEADGSVHSIERSDRKEYPSGCE</sequence>
<evidence type="ECO:0000313" key="4">
    <source>
        <dbReference type="EMBL" id="RNJ27246.1"/>
    </source>
</evidence>
<evidence type="ECO:0000259" key="3">
    <source>
        <dbReference type="Pfam" id="PF24042"/>
    </source>
</evidence>
<dbReference type="Proteomes" id="UP000270581">
    <property type="component" value="Unassembled WGS sequence"/>
</dbReference>
<feature type="domain" description="DUF7347" evidence="2">
    <location>
        <begin position="11"/>
        <end position="85"/>
    </location>
</feature>
<dbReference type="AlphaFoldDB" id="A0AAJ4UWM0"/>
<comment type="caution">
    <text evidence="4">The sequence shown here is derived from an EMBL/GenBank/DDBJ whole genome shotgun (WGS) entry which is preliminary data.</text>
</comment>
<proteinExistence type="predicted"/>
<gene>
    <name evidence="4" type="ORF">Nmn1133_11535</name>
</gene>
<evidence type="ECO:0000256" key="1">
    <source>
        <dbReference type="SAM" id="MobiDB-lite"/>
    </source>
</evidence>
<evidence type="ECO:0000313" key="5">
    <source>
        <dbReference type="Proteomes" id="UP000270581"/>
    </source>
</evidence>
<dbReference type="Gene3D" id="1.10.10.10">
    <property type="entry name" value="Winged helix-like DNA-binding domain superfamily/Winged helix DNA-binding domain"/>
    <property type="match status" value="1"/>
</dbReference>
<keyword evidence="5" id="KW-1185">Reference proteome</keyword>
<dbReference type="RefSeq" id="WP_123124491.1">
    <property type="nucleotide sequence ID" value="NZ_QKNW01000001.1"/>
</dbReference>
<dbReference type="Pfam" id="PF24042">
    <property type="entry name" value="DUF7351"/>
    <property type="match status" value="1"/>
</dbReference>
<name>A0AAJ4UWM0_9EURY</name>
<organism evidence="4 5">
    <name type="scientific">Halosegnis longus</name>
    <dbReference type="NCBI Taxonomy" id="2216012"/>
    <lineage>
        <taxon>Archaea</taxon>
        <taxon>Methanobacteriati</taxon>
        <taxon>Methanobacteriota</taxon>
        <taxon>Stenosarchaea group</taxon>
        <taxon>Halobacteria</taxon>
        <taxon>Halobacteriales</taxon>
        <taxon>Natronomonadaceae</taxon>
        <taxon>Halosegnis</taxon>
    </lineage>
</organism>
<evidence type="ECO:0000259" key="2">
    <source>
        <dbReference type="Pfam" id="PF24038"/>
    </source>
</evidence>
<reference evidence="4 5" key="1">
    <citation type="submission" date="2018-11" db="EMBL/GenBank/DDBJ databases">
        <title>Genome sequences of Natronomonas sp. CBA1133.</title>
        <authorList>
            <person name="Roh S.W."/>
            <person name="Cha I.-T."/>
        </authorList>
    </citation>
    <scope>NUCLEOTIDE SEQUENCE [LARGE SCALE GENOMIC DNA]</scope>
    <source>
        <strain evidence="4 5">CBA1133</strain>
    </source>
</reference>
<dbReference type="InterPro" id="IPR036390">
    <property type="entry name" value="WH_DNA-bd_sf"/>
</dbReference>
<feature type="domain" description="DUF7351" evidence="3">
    <location>
        <begin position="103"/>
        <end position="272"/>
    </location>
</feature>
<feature type="region of interest" description="Disordered" evidence="1">
    <location>
        <begin position="268"/>
        <end position="288"/>
    </location>
</feature>
<dbReference type="InterPro" id="IPR036388">
    <property type="entry name" value="WH-like_DNA-bd_sf"/>
</dbReference>
<dbReference type="Pfam" id="PF24038">
    <property type="entry name" value="DUF7347"/>
    <property type="match status" value="1"/>
</dbReference>